<dbReference type="EMBL" id="LORN02000015">
    <property type="protein sequence ID" value="PNN21199.1"/>
    <property type="molecule type" value="Genomic_DNA"/>
</dbReference>
<reference evidence="1 2" key="1">
    <citation type="submission" date="2017-12" db="EMBL/GenBank/DDBJ databases">
        <title>FDA dAtabase for Regulatory Grade micrObial Sequences (FDA-ARGOS): Supporting development and validation of Infectious Disease Dx tests.</title>
        <authorList>
            <person name="Hoffmann M."/>
            <person name="Allard M."/>
            <person name="Evans P."/>
            <person name="Brown E."/>
            <person name="Tallon L."/>
            <person name="Sadzewicz L."/>
            <person name="Sengamalay N."/>
            <person name="Ott S."/>
            <person name="Godinez A."/>
            <person name="Nagaraj S."/>
            <person name="Vavikolanu K."/>
            <person name="Aluvathingal J."/>
            <person name="Nadendla S."/>
            <person name="Sichtig H."/>
        </authorList>
    </citation>
    <scope>NUCLEOTIDE SEQUENCE [LARGE SCALE GENOMIC DNA]</scope>
    <source>
        <strain evidence="1 2">FDAARGOS_148</strain>
    </source>
</reference>
<evidence type="ECO:0000313" key="1">
    <source>
        <dbReference type="EMBL" id="PNN21199.1"/>
    </source>
</evidence>
<evidence type="ECO:0000313" key="2">
    <source>
        <dbReference type="Proteomes" id="UP000053523"/>
    </source>
</evidence>
<dbReference type="RefSeq" id="WP_037551417.1">
    <property type="nucleotide sequence ID" value="NZ_CAJCFX010000003.1"/>
</dbReference>
<proteinExistence type="predicted"/>
<protein>
    <submittedName>
        <fullName evidence="1">DUF1033 domain-containing protein</fullName>
    </submittedName>
</protein>
<name>A0A2K0A856_STAHA</name>
<organism evidence="1 2">
    <name type="scientific">Staphylococcus haemolyticus</name>
    <dbReference type="NCBI Taxonomy" id="1283"/>
    <lineage>
        <taxon>Bacteria</taxon>
        <taxon>Bacillati</taxon>
        <taxon>Bacillota</taxon>
        <taxon>Bacilli</taxon>
        <taxon>Bacillales</taxon>
        <taxon>Staphylococcaceae</taxon>
        <taxon>Staphylococcus</taxon>
    </lineage>
</organism>
<dbReference type="Proteomes" id="UP000053523">
    <property type="component" value="Unassembled WGS sequence"/>
</dbReference>
<gene>
    <name evidence="1" type="ORF">AL503_010645</name>
</gene>
<comment type="caution">
    <text evidence="1">The sequence shown here is derived from an EMBL/GenBank/DDBJ whole genome shotgun (WGS) entry which is preliminary data.</text>
</comment>
<dbReference type="InterPro" id="IPR010434">
    <property type="entry name" value="DUF1033"/>
</dbReference>
<dbReference type="AlphaFoldDB" id="A0A2K0A856"/>
<dbReference type="Pfam" id="PF06279">
    <property type="entry name" value="DUF1033"/>
    <property type="match status" value="1"/>
</dbReference>
<sequence>MWTVAKIRADYEGWWLFSDWTDKIIEQYQFTSYDEMLNYYINIISKSKDYYDNYVVGKYNIHAFYNNCDLNFCEDCEEDLQIFYSFIVLNNKEVYYNLPKIN</sequence>
<accession>A0A2K0A856</accession>